<dbReference type="CDD" id="cd18140">
    <property type="entry name" value="HLD_clamp_RFC"/>
    <property type="match status" value="1"/>
</dbReference>
<evidence type="ECO:0000313" key="6">
    <source>
        <dbReference type="Proteomes" id="UP001189429"/>
    </source>
</evidence>
<keyword evidence="3" id="KW-0067">ATP-binding</keyword>
<evidence type="ECO:0000313" key="5">
    <source>
        <dbReference type="EMBL" id="CAK0799111.1"/>
    </source>
</evidence>
<keyword evidence="1" id="KW-0235">DNA replication</keyword>
<dbReference type="SUPFAM" id="SSF52540">
    <property type="entry name" value="P-loop containing nucleoside triphosphate hydrolases"/>
    <property type="match status" value="1"/>
</dbReference>
<protein>
    <recommendedName>
        <fullName evidence="7">Replication factor C subunit 2</fullName>
    </recommendedName>
</protein>
<dbReference type="InterPro" id="IPR047854">
    <property type="entry name" value="RFC_lid"/>
</dbReference>
<keyword evidence="6" id="KW-1185">Reference proteome</keyword>
<dbReference type="Gene3D" id="1.10.8.60">
    <property type="match status" value="1"/>
</dbReference>
<evidence type="ECO:0000256" key="2">
    <source>
        <dbReference type="ARBA" id="ARBA00022741"/>
    </source>
</evidence>
<feature type="non-terminal residue" evidence="5">
    <location>
        <position position="1"/>
    </location>
</feature>
<dbReference type="Pfam" id="PF21960">
    <property type="entry name" value="RCF1-5-like_lid"/>
    <property type="match status" value="1"/>
</dbReference>
<dbReference type="EMBL" id="CAUYUJ010002084">
    <property type="protein sequence ID" value="CAK0799111.1"/>
    <property type="molecule type" value="Genomic_DNA"/>
</dbReference>
<evidence type="ECO:0000256" key="1">
    <source>
        <dbReference type="ARBA" id="ARBA00022705"/>
    </source>
</evidence>
<accession>A0ABN9Q157</accession>
<reference evidence="5" key="1">
    <citation type="submission" date="2023-10" db="EMBL/GenBank/DDBJ databases">
        <authorList>
            <person name="Chen Y."/>
            <person name="Shah S."/>
            <person name="Dougan E. K."/>
            <person name="Thang M."/>
            <person name="Chan C."/>
        </authorList>
    </citation>
    <scope>NUCLEOTIDE SEQUENCE [LARGE SCALE GENOMIC DNA]</scope>
</reference>
<dbReference type="InterPro" id="IPR050238">
    <property type="entry name" value="DNA_Rep/Repair_Clamp_Loader"/>
</dbReference>
<evidence type="ECO:0000256" key="4">
    <source>
        <dbReference type="SAM" id="MobiDB-lite"/>
    </source>
</evidence>
<dbReference type="Gene3D" id="3.40.50.300">
    <property type="entry name" value="P-loop containing nucleotide triphosphate hydrolases"/>
    <property type="match status" value="1"/>
</dbReference>
<keyword evidence="2" id="KW-0547">Nucleotide-binding</keyword>
<dbReference type="Pfam" id="PF13177">
    <property type="entry name" value="DNA_pol3_delta2"/>
    <property type="match status" value="1"/>
</dbReference>
<comment type="caution">
    <text evidence="5">The sequence shown here is derived from an EMBL/GenBank/DDBJ whole genome shotgun (WGS) entry which is preliminary data.</text>
</comment>
<feature type="region of interest" description="Disordered" evidence="4">
    <location>
        <begin position="1"/>
        <end position="23"/>
    </location>
</feature>
<dbReference type="PANTHER" id="PTHR11669:SF20">
    <property type="entry name" value="REPLICATION FACTOR C SUBUNIT 4"/>
    <property type="match status" value="1"/>
</dbReference>
<dbReference type="InterPro" id="IPR027417">
    <property type="entry name" value="P-loop_NTPase"/>
</dbReference>
<gene>
    <name evidence="5" type="ORF">PCOR1329_LOCUS7655</name>
</gene>
<evidence type="ECO:0008006" key="7">
    <source>
        <dbReference type="Google" id="ProtNLM"/>
    </source>
</evidence>
<evidence type="ECO:0000256" key="3">
    <source>
        <dbReference type="ARBA" id="ARBA00022840"/>
    </source>
</evidence>
<organism evidence="5 6">
    <name type="scientific">Prorocentrum cordatum</name>
    <dbReference type="NCBI Taxonomy" id="2364126"/>
    <lineage>
        <taxon>Eukaryota</taxon>
        <taxon>Sar</taxon>
        <taxon>Alveolata</taxon>
        <taxon>Dinophyceae</taxon>
        <taxon>Prorocentrales</taxon>
        <taxon>Prorocentraceae</taxon>
        <taxon>Prorocentrum</taxon>
    </lineage>
</organism>
<sequence length="176" mass="19435">GLEGAGQGAQRLRRPRHPGRPGATQVKTFAQLTIGTSGAADLAASKARFRVVILDEADSMTHDAQASLRRIMEEFVHVTRFIIICNYVSKIIEPLHSRCSKFRFQPVSGEYQKHRLLHICEQEGVRLGPGALERLMQLSKGDMRAAVMMLQTSATFYQALSSGCKICSRATCRTSS</sequence>
<dbReference type="PANTHER" id="PTHR11669">
    <property type="entry name" value="REPLICATION FACTOR C / DNA POLYMERASE III GAMMA-TAU SUBUNIT"/>
    <property type="match status" value="1"/>
</dbReference>
<dbReference type="Proteomes" id="UP001189429">
    <property type="component" value="Unassembled WGS sequence"/>
</dbReference>
<name>A0ABN9Q157_9DINO</name>
<proteinExistence type="predicted"/>